<dbReference type="Proteomes" id="UP001139682">
    <property type="component" value="Unassembled WGS sequence"/>
</dbReference>
<reference evidence="2" key="1">
    <citation type="submission" date="2022-03" db="EMBL/GenBank/DDBJ databases">
        <title>Pseudomonas marianensis sp. nov., a marine bacterium isolated from deep-sea sediments of the Mariana Trench.</title>
        <authorList>
            <person name="Wei Y."/>
        </authorList>
    </citation>
    <scope>NUCLEOTIDE SEQUENCE</scope>
    <source>
        <strain evidence="2">PS1</strain>
    </source>
</reference>
<sequence length="200" mass="22940">MSESEPDRSEIPADLPAIDFESPGRFAYDINPAPMQPGDKPLAGRRPFDTAEQAREHALNLLRQARRSLSLFTPDLEAWLYNNLEVQQACALMLRAHPRNRMRVLIADSSRAIRESHRLLALSRRLTSTMQIRKLNPDYPMEQGAYLIVDDHGLLVRPSVERFAGYALYQDAARARQRQQQFDTAWSHSLTDPELRSFLL</sequence>
<dbReference type="RefSeq" id="WP_243605070.1">
    <property type="nucleotide sequence ID" value="NZ_JALGRD010000003.1"/>
</dbReference>
<dbReference type="Pfam" id="PF25559">
    <property type="entry name" value="DUF7931"/>
    <property type="match status" value="1"/>
</dbReference>
<proteinExistence type="predicted"/>
<protein>
    <submittedName>
        <fullName evidence="2">Histone acetyltransferase HPA2</fullName>
    </submittedName>
</protein>
<evidence type="ECO:0000313" key="2">
    <source>
        <dbReference type="EMBL" id="MCJ0972887.1"/>
    </source>
</evidence>
<accession>A0A9X1W3W3</accession>
<organism evidence="2 3">
    <name type="scientific">Stutzerimonas marianensis</name>
    <dbReference type="NCBI Taxonomy" id="2929513"/>
    <lineage>
        <taxon>Bacteria</taxon>
        <taxon>Pseudomonadati</taxon>
        <taxon>Pseudomonadota</taxon>
        <taxon>Gammaproteobacteria</taxon>
        <taxon>Pseudomonadales</taxon>
        <taxon>Pseudomonadaceae</taxon>
        <taxon>Stutzerimonas</taxon>
    </lineage>
</organism>
<name>A0A9X1W3W3_9GAMM</name>
<feature type="domain" description="DUF7931" evidence="1">
    <location>
        <begin position="51"/>
        <end position="198"/>
    </location>
</feature>
<gene>
    <name evidence="2" type="ORF">MST27_05835</name>
</gene>
<comment type="caution">
    <text evidence="2">The sequence shown here is derived from an EMBL/GenBank/DDBJ whole genome shotgun (WGS) entry which is preliminary data.</text>
</comment>
<evidence type="ECO:0000259" key="1">
    <source>
        <dbReference type="Pfam" id="PF25559"/>
    </source>
</evidence>
<dbReference type="AlphaFoldDB" id="A0A9X1W3W3"/>
<dbReference type="EMBL" id="JALGRD010000003">
    <property type="protein sequence ID" value="MCJ0972887.1"/>
    <property type="molecule type" value="Genomic_DNA"/>
</dbReference>
<dbReference type="InterPro" id="IPR057691">
    <property type="entry name" value="DUF7931"/>
</dbReference>
<keyword evidence="3" id="KW-1185">Reference proteome</keyword>
<evidence type="ECO:0000313" key="3">
    <source>
        <dbReference type="Proteomes" id="UP001139682"/>
    </source>
</evidence>